<dbReference type="AlphaFoldDB" id="F0RVZ9"/>
<dbReference type="HOGENOM" id="CLU_109834_0_0_12"/>
<dbReference type="SUPFAM" id="SSF141571">
    <property type="entry name" value="Pentapeptide repeat-like"/>
    <property type="match status" value="1"/>
</dbReference>
<name>F0RVZ9_SPHGB</name>
<dbReference type="PANTHER" id="PTHR14136:SF17">
    <property type="entry name" value="BTB_POZ DOMAIN-CONTAINING PROTEIN KCTD9"/>
    <property type="match status" value="1"/>
</dbReference>
<organism evidence="1 2">
    <name type="scientific">Sphaerochaeta globosa (strain ATCC BAA-1886 / DSM 22777 / Buddy)</name>
    <name type="common">Spirochaeta sp. (strain Buddy)</name>
    <dbReference type="NCBI Taxonomy" id="158189"/>
    <lineage>
        <taxon>Bacteria</taxon>
        <taxon>Pseudomonadati</taxon>
        <taxon>Spirochaetota</taxon>
        <taxon>Spirochaetia</taxon>
        <taxon>Spirochaetales</taxon>
        <taxon>Sphaerochaetaceae</taxon>
        <taxon>Sphaerochaeta</taxon>
    </lineage>
</organism>
<dbReference type="EMBL" id="CP002541">
    <property type="protein sequence ID" value="ADY13285.1"/>
    <property type="molecule type" value="Genomic_DNA"/>
</dbReference>
<evidence type="ECO:0000313" key="1">
    <source>
        <dbReference type="EMBL" id="ADY13285.1"/>
    </source>
</evidence>
<dbReference type="Gene3D" id="2.160.20.80">
    <property type="entry name" value="E3 ubiquitin-protein ligase SopA"/>
    <property type="match status" value="1"/>
</dbReference>
<dbReference type="KEGG" id="sbu:SpiBuddy_1460"/>
<gene>
    <name evidence="1" type="ordered locus">SpiBuddy_1460</name>
</gene>
<dbReference type="STRING" id="158189.SpiBuddy_1460"/>
<protein>
    <submittedName>
        <fullName evidence="1">Pentapeptide repeat protein</fullName>
    </submittedName>
</protein>
<dbReference type="Pfam" id="PF00805">
    <property type="entry name" value="Pentapeptide"/>
    <property type="match status" value="2"/>
</dbReference>
<keyword evidence="2" id="KW-1185">Reference proteome</keyword>
<accession>F0RVZ9</accession>
<reference evidence="2" key="1">
    <citation type="submission" date="2011-02" db="EMBL/GenBank/DDBJ databases">
        <title>Complete sequence of Spirochaeta sp. Buddy.</title>
        <authorList>
            <person name="Lucas S."/>
            <person name="Copeland A."/>
            <person name="Lapidus A."/>
            <person name="Cheng J.-F."/>
            <person name="Goodwin L."/>
            <person name="Pitluck S."/>
            <person name="Zeytun A."/>
            <person name="Detter J.C."/>
            <person name="Han C."/>
            <person name="Tapia R."/>
            <person name="Land M."/>
            <person name="Hauser L."/>
            <person name="Kyrpides N."/>
            <person name="Ivanova N."/>
            <person name="Mikhailova N."/>
            <person name="Pagani I."/>
            <person name="Ritalahti K.M."/>
            <person name="Loeffler F.E."/>
            <person name="Woyke T."/>
        </authorList>
    </citation>
    <scope>NUCLEOTIDE SEQUENCE [LARGE SCALE GENOMIC DNA]</scope>
    <source>
        <strain evidence="2">ATCC BAA-1886 / DSM 22777 / Buddy</strain>
    </source>
</reference>
<dbReference type="eggNOG" id="COG1357">
    <property type="taxonomic scope" value="Bacteria"/>
</dbReference>
<dbReference type="PANTHER" id="PTHR14136">
    <property type="entry name" value="BTB_POZ DOMAIN-CONTAINING PROTEIN KCTD9"/>
    <property type="match status" value="1"/>
</dbReference>
<dbReference type="OrthoDB" id="369577at2"/>
<dbReference type="InterPro" id="IPR001646">
    <property type="entry name" value="5peptide_repeat"/>
</dbReference>
<dbReference type="RefSeq" id="WP_013607135.1">
    <property type="nucleotide sequence ID" value="NC_015152.1"/>
</dbReference>
<dbReference type="InterPro" id="IPR051082">
    <property type="entry name" value="Pentapeptide-BTB/POZ_domain"/>
</dbReference>
<sequence length="192" mass="22553">MFNFMTCAHPGCRTYICEDGPFCFRHAPDKQVLQKRCIETFLNEEPMVDFSLTGSEFEDLVLPKKEITASNLAWCTFRNIDFSHSTLINTFFDYCLFERCKFNSILSRYSVFSGSKMIDCDFSGSIIIHTNFCGVDTYRCNFNDSDLYFSTFNSSYLRDTTFEDCNLKKADFVHTDQRRVSFRYSNYEEARH</sequence>
<dbReference type="Proteomes" id="UP000008466">
    <property type="component" value="Chromosome"/>
</dbReference>
<proteinExistence type="predicted"/>
<evidence type="ECO:0000313" key="2">
    <source>
        <dbReference type="Proteomes" id="UP000008466"/>
    </source>
</evidence>